<evidence type="ECO:0000313" key="1">
    <source>
        <dbReference type="EMBL" id="KDR31924.1"/>
    </source>
</evidence>
<comment type="caution">
    <text evidence="1">The sequence shown here is derived from an EMBL/GenBank/DDBJ whole genome shotgun (WGS) entry which is preliminary data.</text>
</comment>
<dbReference type="AlphaFoldDB" id="A0A656QR40"/>
<organism evidence="1 2">
    <name type="scientific">Caballeronia zhejiangensis</name>
    <dbReference type="NCBI Taxonomy" id="871203"/>
    <lineage>
        <taxon>Bacteria</taxon>
        <taxon>Pseudomonadati</taxon>
        <taxon>Pseudomonadota</taxon>
        <taxon>Betaproteobacteria</taxon>
        <taxon>Burkholderiales</taxon>
        <taxon>Burkholderiaceae</taxon>
        <taxon>Caballeronia</taxon>
    </lineage>
</organism>
<dbReference type="EMBL" id="JFHD01000004">
    <property type="protein sequence ID" value="KDR31924.1"/>
    <property type="molecule type" value="Genomic_DNA"/>
</dbReference>
<reference evidence="1 2" key="1">
    <citation type="submission" date="2014-03" db="EMBL/GenBank/DDBJ databases">
        <title>Draft Genome Sequences of Four Burkholderia Strains.</title>
        <authorList>
            <person name="Liu X.Y."/>
            <person name="Li C.X."/>
            <person name="Xu J.H."/>
        </authorList>
    </citation>
    <scope>NUCLEOTIDE SEQUENCE [LARGE SCALE GENOMIC DNA]</scope>
    <source>
        <strain evidence="1 2">OP-1</strain>
    </source>
</reference>
<accession>A0A656QR40</accession>
<sequence length="75" mass="8421">MGPTSLTFDIDPTPRRADGEFMAHARITMPAENGSEGQIFMSGDLAGFDTREDAIAYARIWARDWIDAFVRLNTR</sequence>
<protein>
    <submittedName>
        <fullName evidence="1">Uncharacterized protein</fullName>
    </submittedName>
</protein>
<dbReference type="Proteomes" id="UP000027451">
    <property type="component" value="Unassembled WGS sequence"/>
</dbReference>
<name>A0A656QR40_9BURK</name>
<dbReference type="OrthoDB" id="9133485at2"/>
<proteinExistence type="predicted"/>
<keyword evidence="2" id="KW-1185">Reference proteome</keyword>
<gene>
    <name evidence="1" type="ORF">BG60_25040</name>
</gene>
<evidence type="ECO:0000313" key="2">
    <source>
        <dbReference type="Proteomes" id="UP000027451"/>
    </source>
</evidence>
<dbReference type="RefSeq" id="WP_008345673.1">
    <property type="nucleotide sequence ID" value="NZ_CADFFU010000011.1"/>
</dbReference>